<evidence type="ECO:0000256" key="7">
    <source>
        <dbReference type="ARBA" id="ARBA00023242"/>
    </source>
</evidence>
<feature type="domain" description="Zn(2)-C6 fungal-type" evidence="10">
    <location>
        <begin position="126"/>
        <end position="154"/>
    </location>
</feature>
<dbReference type="GO" id="GO:0000981">
    <property type="term" value="F:DNA-binding transcription factor activity, RNA polymerase II-specific"/>
    <property type="evidence" value="ECO:0007669"/>
    <property type="project" value="InterPro"/>
</dbReference>
<evidence type="ECO:0000256" key="3">
    <source>
        <dbReference type="ARBA" id="ARBA00022833"/>
    </source>
</evidence>
<feature type="region of interest" description="Disordered" evidence="9">
    <location>
        <begin position="32"/>
        <end position="120"/>
    </location>
</feature>
<protein>
    <recommendedName>
        <fullName evidence="10">Zn(2)-C6 fungal-type domain-containing protein</fullName>
    </recommendedName>
</protein>
<evidence type="ECO:0000256" key="8">
    <source>
        <dbReference type="SAM" id="Coils"/>
    </source>
</evidence>
<dbReference type="Proteomes" id="UP000243015">
    <property type="component" value="Unassembled WGS sequence"/>
</dbReference>
<evidence type="ECO:0000256" key="2">
    <source>
        <dbReference type="ARBA" id="ARBA00022723"/>
    </source>
</evidence>
<keyword evidence="6" id="KW-0804">Transcription</keyword>
<keyword evidence="7" id="KW-0539">Nucleus</keyword>
<dbReference type="AlphaFoldDB" id="A0A178F3H9"/>
<feature type="compositionally biased region" description="Basic and acidic residues" evidence="9">
    <location>
        <begin position="710"/>
        <end position="719"/>
    </location>
</feature>
<comment type="subcellular location">
    <subcellularLocation>
        <location evidence="1">Nucleus</location>
    </subcellularLocation>
</comment>
<sequence>MDPRNVPIPSFPAPVVDGDDVLYALQRRQQTWAFPRQSDAPPGFSQLHHPQQQQQPEEQLSHFSAARQPFSISSIHPPIQATPALEPPTPPRRQSVAQLPLPPKRSSIAQGRRDSTKGTGSNYTLACLNCRSKKIKCLLEEGGCKKCKKLGIPCPGPEVDERKRPSSKRHIRELHQRIHDLEAALKQSEALRKAQAQNFHTIRGIAQFSPPESPVSLLRQKVPDNIIARLCDGRYQLNYDSNGQLRYFGPTSSLHLTDTVATSIVRSWGEYPTTNPKIEVCEIDAETQEYLLNLYWKFQHTELQVLHKDAFLRDMATGQTKFYSKALLYCIMACAARISHRPEIRAMVLTPGLSASDELPPLFAAASKLVDEELKHPQITTIQCLLLLSVIYCAFSQDTKGWVLTGTACRLAIDLGLHRDCSSFTDKFSPMDIEARSIAFWGCVIFDRLWSLYLGRQYCLRLDGEVTVPRPAATAAVSGMIATWEARLADAWSSLLEIVGFICEALNQNKCTMSRVNELGDRLKTWYSGLDPSLQYQSNSPPSVSVMHMQYCAAVILLYRPLANFGVEASERSDYSSQFRLICVKHAMDATRYMEDYRANYGNATTLSGISLHIISTVSTTLIADITERRNSDVSREFHCLIVCVRTLLELEQTYLVALQVRKVIEVVIRICNLENHELQVASLLPEGLHIGASYTPTPSAGQTESSQDEDTRGTKQDADSSIILQRFRGAAPPPPITTDTISIEQPYLAMAYNPFPLLDGMQQFIKSQVLKTRQSQDSSNSGIVEPDDIAYQAFLITPFIPLYDVVRPTGVAAAVTAARTKRRWIKVSAPLKLLLKRPRDGFLQSFDRPTMHMNKAEMAR</sequence>
<gene>
    <name evidence="11" type="ORF">A7C99_2115</name>
</gene>
<dbReference type="GO" id="GO:0005634">
    <property type="term" value="C:nucleus"/>
    <property type="evidence" value="ECO:0007669"/>
    <property type="project" value="UniProtKB-SubCell"/>
</dbReference>
<keyword evidence="5" id="KW-0238">DNA-binding</keyword>
<evidence type="ECO:0000256" key="4">
    <source>
        <dbReference type="ARBA" id="ARBA00023015"/>
    </source>
</evidence>
<comment type="caution">
    <text evidence="11">The sequence shown here is derived from an EMBL/GenBank/DDBJ whole genome shotgun (WGS) entry which is preliminary data.</text>
</comment>
<dbReference type="GO" id="GO:0003677">
    <property type="term" value="F:DNA binding"/>
    <property type="evidence" value="ECO:0007669"/>
    <property type="project" value="UniProtKB-KW"/>
</dbReference>
<name>A0A178F3H9_TRIRU</name>
<dbReference type="PANTHER" id="PTHR31313">
    <property type="entry name" value="TY1 ENHANCER ACTIVATOR"/>
    <property type="match status" value="1"/>
</dbReference>
<evidence type="ECO:0000256" key="1">
    <source>
        <dbReference type="ARBA" id="ARBA00004123"/>
    </source>
</evidence>
<keyword evidence="2" id="KW-0479">Metal-binding</keyword>
<dbReference type="PROSITE" id="PS00463">
    <property type="entry name" value="ZN2_CY6_FUNGAL_1"/>
    <property type="match status" value="1"/>
</dbReference>
<dbReference type="GO" id="GO:0008270">
    <property type="term" value="F:zinc ion binding"/>
    <property type="evidence" value="ECO:0007669"/>
    <property type="project" value="InterPro"/>
</dbReference>
<dbReference type="SMART" id="SM00906">
    <property type="entry name" value="Fungal_trans"/>
    <property type="match status" value="1"/>
</dbReference>
<proteinExistence type="predicted"/>
<feature type="region of interest" description="Disordered" evidence="9">
    <location>
        <begin position="695"/>
        <end position="719"/>
    </location>
</feature>
<dbReference type="SUPFAM" id="SSF57701">
    <property type="entry name" value="Zn2/Cys6 DNA-binding domain"/>
    <property type="match status" value="1"/>
</dbReference>
<evidence type="ECO:0000259" key="10">
    <source>
        <dbReference type="PROSITE" id="PS50048"/>
    </source>
</evidence>
<evidence type="ECO:0000256" key="5">
    <source>
        <dbReference type="ARBA" id="ARBA00023125"/>
    </source>
</evidence>
<keyword evidence="3" id="KW-0862">Zinc</keyword>
<dbReference type="SMART" id="SM00066">
    <property type="entry name" value="GAL4"/>
    <property type="match status" value="1"/>
</dbReference>
<keyword evidence="8" id="KW-0175">Coiled coil</keyword>
<dbReference type="Pfam" id="PF04082">
    <property type="entry name" value="Fungal_trans"/>
    <property type="match status" value="1"/>
</dbReference>
<evidence type="ECO:0000313" key="12">
    <source>
        <dbReference type="Proteomes" id="UP000243015"/>
    </source>
</evidence>
<evidence type="ECO:0000256" key="9">
    <source>
        <dbReference type="SAM" id="MobiDB-lite"/>
    </source>
</evidence>
<keyword evidence="4" id="KW-0805">Transcription regulation</keyword>
<evidence type="ECO:0000313" key="11">
    <source>
        <dbReference type="EMBL" id="OAL66724.1"/>
    </source>
</evidence>
<dbReference type="InterPro" id="IPR001138">
    <property type="entry name" value="Zn2Cys6_DnaBD"/>
</dbReference>
<dbReference type="PROSITE" id="PS50048">
    <property type="entry name" value="ZN2_CY6_FUNGAL_2"/>
    <property type="match status" value="1"/>
</dbReference>
<feature type="coiled-coil region" evidence="8">
    <location>
        <begin position="171"/>
        <end position="198"/>
    </location>
</feature>
<accession>A0A178F3H9</accession>
<evidence type="ECO:0000256" key="6">
    <source>
        <dbReference type="ARBA" id="ARBA00023163"/>
    </source>
</evidence>
<dbReference type="Pfam" id="PF00172">
    <property type="entry name" value="Zn_clus"/>
    <property type="match status" value="1"/>
</dbReference>
<organism evidence="11 12">
    <name type="scientific">Trichophyton rubrum</name>
    <name type="common">Athlete's foot fungus</name>
    <name type="synonym">Epidermophyton rubrum</name>
    <dbReference type="NCBI Taxonomy" id="5551"/>
    <lineage>
        <taxon>Eukaryota</taxon>
        <taxon>Fungi</taxon>
        <taxon>Dikarya</taxon>
        <taxon>Ascomycota</taxon>
        <taxon>Pezizomycotina</taxon>
        <taxon>Eurotiomycetes</taxon>
        <taxon>Eurotiomycetidae</taxon>
        <taxon>Onygenales</taxon>
        <taxon>Arthrodermataceae</taxon>
        <taxon>Trichophyton</taxon>
    </lineage>
</organism>
<dbReference type="CDD" id="cd12148">
    <property type="entry name" value="fungal_TF_MHR"/>
    <property type="match status" value="1"/>
</dbReference>
<feature type="compositionally biased region" description="Polar residues" evidence="9">
    <location>
        <begin position="695"/>
        <end position="706"/>
    </location>
</feature>
<reference evidence="11 12" key="1">
    <citation type="submission" date="2016-05" db="EMBL/GenBank/DDBJ databases">
        <title>Genome sequencing of Trichophyton rubrum CMCC(F)T1i isolated from hair.</title>
        <authorList>
            <person name="Zhan P."/>
            <person name="Tao Y."/>
            <person name="Liu W."/>
        </authorList>
    </citation>
    <scope>NUCLEOTIDE SEQUENCE [LARGE SCALE GENOMIC DNA]</scope>
    <source>
        <strain evidence="12">CMCC(F)T1i</strain>
    </source>
</reference>
<dbReference type="InterPro" id="IPR007219">
    <property type="entry name" value="XnlR_reg_dom"/>
</dbReference>
<feature type="compositionally biased region" description="Low complexity" evidence="9">
    <location>
        <begin position="46"/>
        <end position="58"/>
    </location>
</feature>
<dbReference type="CDD" id="cd00067">
    <property type="entry name" value="GAL4"/>
    <property type="match status" value="1"/>
</dbReference>
<dbReference type="Gene3D" id="4.10.240.10">
    <property type="entry name" value="Zn(2)-C6 fungal-type DNA-binding domain"/>
    <property type="match status" value="1"/>
</dbReference>
<dbReference type="GO" id="GO:0006351">
    <property type="term" value="P:DNA-templated transcription"/>
    <property type="evidence" value="ECO:0007669"/>
    <property type="project" value="InterPro"/>
</dbReference>
<dbReference type="InterPro" id="IPR036864">
    <property type="entry name" value="Zn2-C6_fun-type_DNA-bd_sf"/>
</dbReference>
<dbReference type="InterPro" id="IPR051615">
    <property type="entry name" value="Transcr_Regulatory_Elem"/>
</dbReference>
<dbReference type="EMBL" id="LHPM01000012">
    <property type="protein sequence ID" value="OAL66724.1"/>
    <property type="molecule type" value="Genomic_DNA"/>
</dbReference>
<dbReference type="PANTHER" id="PTHR31313:SF83">
    <property type="entry name" value="ZN(II)2CYS6 TRANSCRIPTION FACTOR (EUROFUNG)"/>
    <property type="match status" value="1"/>
</dbReference>
<dbReference type="VEuPathDB" id="FungiDB:TERG_04334"/>